<name>A0AAD9T261_9HELO</name>
<dbReference type="GO" id="GO:0033314">
    <property type="term" value="P:mitotic DNA replication checkpoint signaling"/>
    <property type="evidence" value="ECO:0007669"/>
    <property type="project" value="TreeGrafter"/>
</dbReference>
<feature type="region of interest" description="Disordered" evidence="2">
    <location>
        <begin position="523"/>
        <end position="578"/>
    </location>
</feature>
<dbReference type="Gene3D" id="3.40.50.10190">
    <property type="entry name" value="BRCT domain"/>
    <property type="match status" value="4"/>
</dbReference>
<feature type="domain" description="BRCT" evidence="3">
    <location>
        <begin position="20"/>
        <end position="103"/>
    </location>
</feature>
<dbReference type="PROSITE" id="PS50172">
    <property type="entry name" value="BRCT"/>
    <property type="match status" value="4"/>
</dbReference>
<feature type="domain" description="BRCT" evidence="3">
    <location>
        <begin position="115"/>
        <end position="204"/>
    </location>
</feature>
<feature type="compositionally biased region" description="Basic residues" evidence="2">
    <location>
        <begin position="865"/>
        <end position="874"/>
    </location>
</feature>
<dbReference type="InterPro" id="IPR001357">
    <property type="entry name" value="BRCT_dom"/>
</dbReference>
<dbReference type="GO" id="GO:0007095">
    <property type="term" value="P:mitotic G2 DNA damage checkpoint signaling"/>
    <property type="evidence" value="ECO:0007669"/>
    <property type="project" value="TreeGrafter"/>
</dbReference>
<feature type="region of interest" description="Disordered" evidence="2">
    <location>
        <begin position="854"/>
        <end position="874"/>
    </location>
</feature>
<evidence type="ECO:0000256" key="1">
    <source>
        <dbReference type="ARBA" id="ARBA00022737"/>
    </source>
</evidence>
<dbReference type="Pfam" id="PF12738">
    <property type="entry name" value="PTCB-BRCT"/>
    <property type="match status" value="2"/>
</dbReference>
<evidence type="ECO:0000256" key="2">
    <source>
        <dbReference type="SAM" id="MobiDB-lite"/>
    </source>
</evidence>
<organism evidence="4 5">
    <name type="scientific">Diplocarpon rosae</name>
    <dbReference type="NCBI Taxonomy" id="946125"/>
    <lineage>
        <taxon>Eukaryota</taxon>
        <taxon>Fungi</taxon>
        <taxon>Dikarya</taxon>
        <taxon>Ascomycota</taxon>
        <taxon>Pezizomycotina</taxon>
        <taxon>Leotiomycetes</taxon>
        <taxon>Helotiales</taxon>
        <taxon>Drepanopezizaceae</taxon>
        <taxon>Diplocarpon</taxon>
    </lineage>
</organism>
<feature type="domain" description="BRCT" evidence="3">
    <location>
        <begin position="319"/>
        <end position="420"/>
    </location>
</feature>
<dbReference type="SMART" id="SM00292">
    <property type="entry name" value="BRCT"/>
    <property type="match status" value="3"/>
</dbReference>
<dbReference type="PANTHER" id="PTHR13561:SF20">
    <property type="entry name" value="DNA TOPOISOMERASE 2-BINDING PROTEIN 1"/>
    <property type="match status" value="1"/>
</dbReference>
<feature type="compositionally biased region" description="Polar residues" evidence="2">
    <location>
        <begin position="757"/>
        <end position="773"/>
    </location>
</feature>
<comment type="caution">
    <text evidence="4">The sequence shown here is derived from an EMBL/GenBank/DDBJ whole genome shotgun (WGS) entry which is preliminary data.</text>
</comment>
<dbReference type="InterPro" id="IPR059215">
    <property type="entry name" value="BRCT2_TopBP1-like"/>
</dbReference>
<reference evidence="4" key="1">
    <citation type="submission" date="2023-06" db="EMBL/GenBank/DDBJ databases">
        <title>Draft genome of Marssonina rosae.</title>
        <authorList>
            <person name="Cheng Q."/>
        </authorList>
    </citation>
    <scope>NUCLEOTIDE SEQUENCE</scope>
    <source>
        <strain evidence="4">R4</strain>
    </source>
</reference>
<keyword evidence="5" id="KW-1185">Reference proteome</keyword>
<accession>A0AAD9T261</accession>
<dbReference type="Proteomes" id="UP001285354">
    <property type="component" value="Unassembled WGS sequence"/>
</dbReference>
<sequence length="874" mass="96825">MADHDGTGSRQTIPFITSDDVSKPLAGCVICCTSVPDEKRTQLADYAKQMGALHTYDLTLEVTHLIVGEYDTPKYRYVARNRMDVQPMMITWIEAVRELWINDQEIDMPLLEQQYRLPTFHSLRFSMTGCDDPNERLEISEKVRANGASYEGDLTKSITHLISFRTEGAKYKAAKSWKLQIVSIEWLRDSLERGMILDEKLYDPALPILERGKDAWDKTKLKRTSLGKRNREGSTASLDSGKRKLRRTASTKLSTQHEALWGDIVGGGGGSMIPQVNRSGIWETSDEGPPIANHKPPLIAEEEKQDQQPTQSTVENQRSSTGMFSGCRFFAHGFPRDRIQVLQEHLVPHGAELANTIEDLLEISPNKQASRLFRMVPADLPLAELPTLPDSQLPVETITYLWVERCLHHKKFIEPNDHVVGRPFPKFPIEGFQGMAISSSAFTGIDLLHFARAVRLLGAEYREDFTSASTVLVTKSLVGLRKDKYDHAMEWRIPILNADWVWDSIATGTKLSFSKYRCRSQKRDSGRCDSLPSTKKGTMSELPSRHERASSDITRAPLRSSSHSSGSSLQPPRNSGLDNLAFAAEGCAKKPYRISERPPRGQGLDKTAFSTGETVDETVSAAAKHSRAAGPDSTAFAPGEPEEEVPALVPSEHEAETQAASSSTLLEAENETHEFHSVPEVPTEISQDPEKTKPLGENNGNSPTRSSRTPAPSEVPAPLHQEEMSNVISNLLAKAKAPMQDAPETRKRGRILGRVASNLSTGSTNRSRATSVDPTAPHGCPVGSPPHGKNDQTANERIQMLLNGDRPPKDVDSQPPATQLQYEDPDSTEAREIVMAKMRGEKVQKRSGIREKTITLGDIAEQPRPTRRAARGLR</sequence>
<evidence type="ECO:0000259" key="3">
    <source>
        <dbReference type="PROSITE" id="PS50172"/>
    </source>
</evidence>
<proteinExistence type="predicted"/>
<dbReference type="EMBL" id="JAUBYV010000004">
    <property type="protein sequence ID" value="KAK2627277.1"/>
    <property type="molecule type" value="Genomic_DNA"/>
</dbReference>
<keyword evidence="1" id="KW-0677">Repeat</keyword>
<dbReference type="GO" id="GO:0006270">
    <property type="term" value="P:DNA replication initiation"/>
    <property type="evidence" value="ECO:0007669"/>
    <property type="project" value="TreeGrafter"/>
</dbReference>
<dbReference type="Pfam" id="PF00533">
    <property type="entry name" value="BRCT"/>
    <property type="match status" value="1"/>
</dbReference>
<feature type="region of interest" description="Disordered" evidence="2">
    <location>
        <begin position="614"/>
        <end position="829"/>
    </location>
</feature>
<dbReference type="AlphaFoldDB" id="A0AAD9T261"/>
<gene>
    <name evidence="4" type="ORF">QTJ16_003243</name>
</gene>
<evidence type="ECO:0000313" key="5">
    <source>
        <dbReference type="Proteomes" id="UP001285354"/>
    </source>
</evidence>
<protein>
    <recommendedName>
        <fullName evidence="3">BRCT domain-containing protein</fullName>
    </recommendedName>
</protein>
<dbReference type="PANTHER" id="PTHR13561">
    <property type="entry name" value="DNA REPLICATION REGULATOR DPB11-RELATED"/>
    <property type="match status" value="1"/>
</dbReference>
<feature type="domain" description="BRCT" evidence="3">
    <location>
        <begin position="432"/>
        <end position="518"/>
    </location>
</feature>
<dbReference type="CDD" id="cd18433">
    <property type="entry name" value="BRCT_Rad4_rpt3"/>
    <property type="match status" value="1"/>
</dbReference>
<dbReference type="CDD" id="cd17731">
    <property type="entry name" value="BRCT_TopBP1_rpt2_like"/>
    <property type="match status" value="1"/>
</dbReference>
<feature type="compositionally biased region" description="Low complexity" evidence="2">
    <location>
        <begin position="702"/>
        <end position="712"/>
    </location>
</feature>
<feature type="region of interest" description="Disordered" evidence="2">
    <location>
        <begin position="223"/>
        <end position="253"/>
    </location>
</feature>
<dbReference type="SUPFAM" id="SSF52113">
    <property type="entry name" value="BRCT domain"/>
    <property type="match status" value="4"/>
</dbReference>
<dbReference type="InterPro" id="IPR036420">
    <property type="entry name" value="BRCT_dom_sf"/>
</dbReference>
<evidence type="ECO:0000313" key="4">
    <source>
        <dbReference type="EMBL" id="KAK2627277.1"/>
    </source>
</evidence>